<evidence type="ECO:0000256" key="1">
    <source>
        <dbReference type="ARBA" id="ARBA00010062"/>
    </source>
</evidence>
<keyword evidence="2 4" id="KW-0732">Signal</keyword>
<proteinExistence type="inferred from homology"/>
<feature type="domain" description="Leucine-binding protein" evidence="5">
    <location>
        <begin position="55"/>
        <end position="383"/>
    </location>
</feature>
<feature type="signal peptide" evidence="4">
    <location>
        <begin position="1"/>
        <end position="30"/>
    </location>
</feature>
<dbReference type="GO" id="GO:0006865">
    <property type="term" value="P:amino acid transport"/>
    <property type="evidence" value="ECO:0007669"/>
    <property type="project" value="UniProtKB-KW"/>
</dbReference>
<accession>A0A926GA27</accession>
<feature type="chain" id="PRO_5036747232" evidence="4">
    <location>
        <begin position="31"/>
        <end position="402"/>
    </location>
</feature>
<keyword evidence="7" id="KW-1185">Reference proteome</keyword>
<name>A0A926GA27_9RHOB</name>
<dbReference type="Gene3D" id="3.40.50.2300">
    <property type="match status" value="2"/>
</dbReference>
<evidence type="ECO:0000259" key="5">
    <source>
        <dbReference type="Pfam" id="PF13458"/>
    </source>
</evidence>
<evidence type="ECO:0000256" key="4">
    <source>
        <dbReference type="SAM" id="SignalP"/>
    </source>
</evidence>
<dbReference type="Pfam" id="PF13458">
    <property type="entry name" value="Peripla_BP_6"/>
    <property type="match status" value="1"/>
</dbReference>
<dbReference type="Proteomes" id="UP000608594">
    <property type="component" value="Unassembled WGS sequence"/>
</dbReference>
<reference evidence="6" key="1">
    <citation type="submission" date="2020-08" db="EMBL/GenBank/DDBJ databases">
        <title>Paracoccus amoyensis sp. nov., isolated from the surface seawater at coast of Xiamen, Fujian.</title>
        <authorList>
            <person name="Lyu L."/>
        </authorList>
    </citation>
    <scope>NUCLEOTIDE SEQUENCE</scope>
    <source>
        <strain evidence="6">11-3</strain>
    </source>
</reference>
<dbReference type="AlphaFoldDB" id="A0A926GA27"/>
<evidence type="ECO:0000256" key="3">
    <source>
        <dbReference type="ARBA" id="ARBA00022970"/>
    </source>
</evidence>
<protein>
    <submittedName>
        <fullName evidence="6">Penicillin-binding protein activator</fullName>
    </submittedName>
</protein>
<dbReference type="CDD" id="cd06339">
    <property type="entry name" value="PBP1_YraM_LppC_lipoprotein-like"/>
    <property type="match status" value="1"/>
</dbReference>
<organism evidence="6 7">
    <name type="scientific">Paracoccus amoyensis</name>
    <dbReference type="NCBI Taxonomy" id="2760093"/>
    <lineage>
        <taxon>Bacteria</taxon>
        <taxon>Pseudomonadati</taxon>
        <taxon>Pseudomonadota</taxon>
        <taxon>Alphaproteobacteria</taxon>
        <taxon>Rhodobacterales</taxon>
        <taxon>Paracoccaceae</taxon>
        <taxon>Paracoccus</taxon>
    </lineage>
</organism>
<evidence type="ECO:0000313" key="6">
    <source>
        <dbReference type="EMBL" id="MBC9247218.1"/>
    </source>
</evidence>
<dbReference type="PANTHER" id="PTHR30483:SF6">
    <property type="entry name" value="PERIPLASMIC BINDING PROTEIN OF ABC TRANSPORTER FOR NATURAL AMINO ACIDS"/>
    <property type="match status" value="1"/>
</dbReference>
<dbReference type="InterPro" id="IPR028082">
    <property type="entry name" value="Peripla_BP_I"/>
</dbReference>
<comment type="caution">
    <text evidence="6">The sequence shown here is derived from an EMBL/GenBank/DDBJ whole genome shotgun (WGS) entry which is preliminary data.</text>
</comment>
<gene>
    <name evidence="6" type="ORF">H4P12_10945</name>
</gene>
<keyword evidence="3" id="KW-0029">Amino-acid transport</keyword>
<dbReference type="InterPro" id="IPR028081">
    <property type="entry name" value="Leu-bd"/>
</dbReference>
<evidence type="ECO:0000313" key="7">
    <source>
        <dbReference type="Proteomes" id="UP000608594"/>
    </source>
</evidence>
<comment type="similarity">
    <text evidence="1">Belongs to the leucine-binding protein family.</text>
</comment>
<dbReference type="InterPro" id="IPR051010">
    <property type="entry name" value="BCAA_transport"/>
</dbReference>
<keyword evidence="3" id="KW-0813">Transport</keyword>
<dbReference type="EMBL" id="JACOQL010000003">
    <property type="protein sequence ID" value="MBC9247218.1"/>
    <property type="molecule type" value="Genomic_DNA"/>
</dbReference>
<dbReference type="SUPFAM" id="SSF53822">
    <property type="entry name" value="Periplasmic binding protein-like I"/>
    <property type="match status" value="1"/>
</dbReference>
<dbReference type="PANTHER" id="PTHR30483">
    <property type="entry name" value="LEUCINE-SPECIFIC-BINDING PROTEIN"/>
    <property type="match status" value="1"/>
</dbReference>
<evidence type="ECO:0000256" key="2">
    <source>
        <dbReference type="ARBA" id="ARBA00022729"/>
    </source>
</evidence>
<sequence length="402" mass="41532">MFASATTRPASGLRRMLGRAAAVVSAFVIAACQPMDGSQTTIGTNYGQLIEPGQPVQVALLAPAGSGSADLERLARSLKNAARMAAADAQGANIDLRIYDSGTSTASAVAQANAAADAGAKIIIGPLFAEGANAVGNAMRDRNINVLSFSNNTEIAGGNVFILGTSFADIANRLVGYGVRQGKRNVYVVAEDDIAGQIGGRAIEQAIARNGARLAGRTNHPVSISGIDAATPQIVAAAQSGSVDAVFMTANNQAVLPYLTQKLTAAGVSSPVTQFMGLTRWDQPTNRLGMPQLQNGWFAIPDQSLKAQFDARYRAAYGEQPHELAGLAYDGVAAISSLVRAGKRNALTTSGLTQRSGFAGVNGVFRLRPDGTSQRAMSVASIRGNQLVILDPAPRGFGGAGF</sequence>